<comment type="caution">
    <text evidence="2">The sequence shown here is derived from an EMBL/GenBank/DDBJ whole genome shotgun (WGS) entry which is preliminary data.</text>
</comment>
<keyword evidence="1" id="KW-0472">Membrane</keyword>
<keyword evidence="1" id="KW-1133">Transmembrane helix</keyword>
<proteinExistence type="predicted"/>
<keyword evidence="1" id="KW-0812">Transmembrane</keyword>
<feature type="transmembrane region" description="Helical" evidence="1">
    <location>
        <begin position="135"/>
        <end position="155"/>
    </location>
</feature>
<gene>
    <name evidence="2" type="ORF">PYV00_18815</name>
</gene>
<keyword evidence="3" id="KW-1185">Reference proteome</keyword>
<dbReference type="RefSeq" id="WP_275229847.1">
    <property type="nucleotide sequence ID" value="NZ_JARESE010000063.1"/>
</dbReference>
<sequence>MMLGLSLAQFTALHVAISLVAIAAGLIALPAYAAGRRLSLWLQVFLWTTLATSLTGFLFPIGGFTPALGVGIISVIDLAIAFAAWRKLASGGGAALVFGVTATLALYLNLFVLVVQSFLKVPTLNALAPTGTEPPFLAAQAVGLLASAVLGFVLARSLRRAAIA</sequence>
<reference evidence="2 3" key="1">
    <citation type="submission" date="2023-03" db="EMBL/GenBank/DDBJ databases">
        <title>NovoSphingobium album sp. nov. isolated from polycyclic aromatic hydrocarbons- and heavy-metal polluted soil.</title>
        <authorList>
            <person name="Liu Z."/>
            <person name="Wang K."/>
        </authorList>
    </citation>
    <scope>NUCLEOTIDE SEQUENCE [LARGE SCALE GENOMIC DNA]</scope>
    <source>
        <strain evidence="2 3">H3SJ31-1</strain>
    </source>
</reference>
<organism evidence="2 3">
    <name type="scientific">Novosphingobium album</name>
    <name type="common">ex Liu et al. 2023</name>
    <dbReference type="NCBI Taxonomy" id="3031130"/>
    <lineage>
        <taxon>Bacteria</taxon>
        <taxon>Pseudomonadati</taxon>
        <taxon>Pseudomonadota</taxon>
        <taxon>Alphaproteobacteria</taxon>
        <taxon>Sphingomonadales</taxon>
        <taxon>Sphingomonadaceae</taxon>
        <taxon>Novosphingobium</taxon>
    </lineage>
</organism>
<feature type="transmembrane region" description="Helical" evidence="1">
    <location>
        <begin position="40"/>
        <end position="61"/>
    </location>
</feature>
<evidence type="ECO:0000313" key="2">
    <source>
        <dbReference type="EMBL" id="MDE8653750.1"/>
    </source>
</evidence>
<dbReference type="EMBL" id="JARESE010000063">
    <property type="protein sequence ID" value="MDE8653750.1"/>
    <property type="molecule type" value="Genomic_DNA"/>
</dbReference>
<evidence type="ECO:0008006" key="4">
    <source>
        <dbReference type="Google" id="ProtNLM"/>
    </source>
</evidence>
<evidence type="ECO:0000313" key="3">
    <source>
        <dbReference type="Proteomes" id="UP001216253"/>
    </source>
</evidence>
<evidence type="ECO:0000256" key="1">
    <source>
        <dbReference type="SAM" id="Phobius"/>
    </source>
</evidence>
<protein>
    <recommendedName>
        <fullName evidence="4">DUF4175 domain-containing protein</fullName>
    </recommendedName>
</protein>
<name>A0ABT5WV17_9SPHN</name>
<feature type="transmembrane region" description="Helical" evidence="1">
    <location>
        <begin position="12"/>
        <end position="33"/>
    </location>
</feature>
<dbReference type="Proteomes" id="UP001216253">
    <property type="component" value="Unassembled WGS sequence"/>
</dbReference>
<accession>A0ABT5WV17</accession>
<feature type="transmembrane region" description="Helical" evidence="1">
    <location>
        <begin position="67"/>
        <end position="85"/>
    </location>
</feature>
<feature type="transmembrane region" description="Helical" evidence="1">
    <location>
        <begin position="92"/>
        <end position="115"/>
    </location>
</feature>